<dbReference type="Gene3D" id="3.30.70.270">
    <property type="match status" value="1"/>
</dbReference>
<dbReference type="FunFam" id="3.30.70.270:FF:000003">
    <property type="entry name" value="Transposon Ty3-G Gag-Pol polyprotein"/>
    <property type="match status" value="1"/>
</dbReference>
<dbReference type="PROSITE" id="PS50878">
    <property type="entry name" value="RT_POL"/>
    <property type="match status" value="1"/>
</dbReference>
<evidence type="ECO:0000256" key="3">
    <source>
        <dbReference type="ARBA" id="ARBA00022695"/>
    </source>
</evidence>
<dbReference type="InterPro" id="IPR043128">
    <property type="entry name" value="Rev_trsase/Diguanyl_cyclase"/>
</dbReference>
<accession>A0AAV1KTR1</accession>
<evidence type="ECO:0000256" key="1">
    <source>
        <dbReference type="ARBA" id="ARBA00022670"/>
    </source>
</evidence>
<comment type="caution">
    <text evidence="9">The sequence shown here is derived from an EMBL/GenBank/DDBJ whole genome shotgun (WGS) entry which is preliminary data.</text>
</comment>
<keyword evidence="7" id="KW-0695">RNA-directed DNA polymerase</keyword>
<proteinExistence type="predicted"/>
<dbReference type="GO" id="GO:0003964">
    <property type="term" value="F:RNA-directed DNA polymerase activity"/>
    <property type="evidence" value="ECO:0007669"/>
    <property type="project" value="UniProtKB-KW"/>
</dbReference>
<dbReference type="EMBL" id="CAVLGL010000080">
    <property type="protein sequence ID" value="CAK1586140.1"/>
    <property type="molecule type" value="Genomic_DNA"/>
</dbReference>
<keyword evidence="2" id="KW-0808">Transferase</keyword>
<dbReference type="GO" id="GO:0008233">
    <property type="term" value="F:peptidase activity"/>
    <property type="evidence" value="ECO:0007669"/>
    <property type="project" value="UniProtKB-KW"/>
</dbReference>
<keyword evidence="4" id="KW-0540">Nuclease</keyword>
<keyword evidence="10" id="KW-1185">Reference proteome</keyword>
<evidence type="ECO:0000256" key="2">
    <source>
        <dbReference type="ARBA" id="ARBA00022679"/>
    </source>
</evidence>
<organism evidence="9 10">
    <name type="scientific">Parnassius mnemosyne</name>
    <name type="common">clouded apollo</name>
    <dbReference type="NCBI Taxonomy" id="213953"/>
    <lineage>
        <taxon>Eukaryota</taxon>
        <taxon>Metazoa</taxon>
        <taxon>Ecdysozoa</taxon>
        <taxon>Arthropoda</taxon>
        <taxon>Hexapoda</taxon>
        <taxon>Insecta</taxon>
        <taxon>Pterygota</taxon>
        <taxon>Neoptera</taxon>
        <taxon>Endopterygota</taxon>
        <taxon>Lepidoptera</taxon>
        <taxon>Glossata</taxon>
        <taxon>Ditrysia</taxon>
        <taxon>Papilionoidea</taxon>
        <taxon>Papilionidae</taxon>
        <taxon>Parnassiinae</taxon>
        <taxon>Parnassini</taxon>
        <taxon>Parnassius</taxon>
        <taxon>Driopa</taxon>
    </lineage>
</organism>
<sequence length="164" mass="18912">MSTLDLKAGYWQVEVAEEDRHKTAFTTPFRTFRFHRMHFGLKNSPTTFQRLMDHFRTGLSDVCVVAYLDDLLVVSDDVASHVRDLRKVFDRLRMFDLKANRDKCIFARNRGRYLSHVISSQGIQTDPEKVAAIVNMRSPSNLKSYVASFKLVVGSGNSFRNFTK</sequence>
<evidence type="ECO:0000313" key="10">
    <source>
        <dbReference type="Proteomes" id="UP001314205"/>
    </source>
</evidence>
<reference evidence="9 10" key="1">
    <citation type="submission" date="2023-11" db="EMBL/GenBank/DDBJ databases">
        <authorList>
            <person name="Hedman E."/>
            <person name="Englund M."/>
            <person name="Stromberg M."/>
            <person name="Nyberg Akerstrom W."/>
            <person name="Nylinder S."/>
            <person name="Jareborg N."/>
            <person name="Kallberg Y."/>
            <person name="Kronander E."/>
        </authorList>
    </citation>
    <scope>NUCLEOTIDE SEQUENCE [LARGE SCALE GENOMIC DNA]</scope>
</reference>
<dbReference type="GO" id="GO:0004519">
    <property type="term" value="F:endonuclease activity"/>
    <property type="evidence" value="ECO:0007669"/>
    <property type="project" value="UniProtKB-KW"/>
</dbReference>
<name>A0AAV1KTR1_9NEOP</name>
<evidence type="ECO:0000259" key="8">
    <source>
        <dbReference type="PROSITE" id="PS50878"/>
    </source>
</evidence>
<feature type="domain" description="Reverse transcriptase" evidence="8">
    <location>
        <begin position="1"/>
        <end position="118"/>
    </location>
</feature>
<dbReference type="CDD" id="cd01647">
    <property type="entry name" value="RT_LTR"/>
    <property type="match status" value="1"/>
</dbReference>
<gene>
    <name evidence="9" type="ORF">PARMNEM_LOCUS7134</name>
</gene>
<evidence type="ECO:0000313" key="9">
    <source>
        <dbReference type="EMBL" id="CAK1586140.1"/>
    </source>
</evidence>
<dbReference type="PANTHER" id="PTHR37984">
    <property type="entry name" value="PROTEIN CBG26694"/>
    <property type="match status" value="1"/>
</dbReference>
<keyword evidence="3" id="KW-0548">Nucleotidyltransferase</keyword>
<evidence type="ECO:0000256" key="5">
    <source>
        <dbReference type="ARBA" id="ARBA00022759"/>
    </source>
</evidence>
<dbReference type="GO" id="GO:0006508">
    <property type="term" value="P:proteolysis"/>
    <property type="evidence" value="ECO:0007669"/>
    <property type="project" value="UniProtKB-KW"/>
</dbReference>
<dbReference type="Pfam" id="PF00078">
    <property type="entry name" value="RVT_1"/>
    <property type="match status" value="1"/>
</dbReference>
<dbReference type="Proteomes" id="UP001314205">
    <property type="component" value="Unassembled WGS sequence"/>
</dbReference>
<dbReference type="Gene3D" id="3.10.10.10">
    <property type="entry name" value="HIV Type 1 Reverse Transcriptase, subunit A, domain 1"/>
    <property type="match status" value="1"/>
</dbReference>
<evidence type="ECO:0000256" key="6">
    <source>
        <dbReference type="ARBA" id="ARBA00022801"/>
    </source>
</evidence>
<dbReference type="PANTHER" id="PTHR37984:SF5">
    <property type="entry name" value="PROTEIN NYNRIN-LIKE"/>
    <property type="match status" value="1"/>
</dbReference>
<evidence type="ECO:0000256" key="4">
    <source>
        <dbReference type="ARBA" id="ARBA00022722"/>
    </source>
</evidence>
<dbReference type="SUPFAM" id="SSF56672">
    <property type="entry name" value="DNA/RNA polymerases"/>
    <property type="match status" value="1"/>
</dbReference>
<dbReference type="InterPro" id="IPR000477">
    <property type="entry name" value="RT_dom"/>
</dbReference>
<evidence type="ECO:0000256" key="7">
    <source>
        <dbReference type="ARBA" id="ARBA00022918"/>
    </source>
</evidence>
<keyword evidence="5" id="KW-0255">Endonuclease</keyword>
<dbReference type="InterPro" id="IPR043502">
    <property type="entry name" value="DNA/RNA_pol_sf"/>
</dbReference>
<keyword evidence="6" id="KW-0378">Hydrolase</keyword>
<protein>
    <recommendedName>
        <fullName evidence="8">Reverse transcriptase domain-containing protein</fullName>
    </recommendedName>
</protein>
<dbReference type="InterPro" id="IPR050951">
    <property type="entry name" value="Retrovirus_Pol_polyprotein"/>
</dbReference>
<dbReference type="AlphaFoldDB" id="A0AAV1KTR1"/>
<keyword evidence="1" id="KW-0645">Protease</keyword>
<dbReference type="FunFam" id="3.10.10.10:FF:000007">
    <property type="entry name" value="Retrovirus-related Pol polyprotein from transposon 17.6-like Protein"/>
    <property type="match status" value="1"/>
</dbReference>